<dbReference type="AlphaFoldDB" id="A0A3N4HE12"/>
<proteinExistence type="predicted"/>
<gene>
    <name evidence="1" type="ORF">BJ508DRAFT_336895</name>
</gene>
<organism evidence="1 2">
    <name type="scientific">Ascobolus immersus RN42</name>
    <dbReference type="NCBI Taxonomy" id="1160509"/>
    <lineage>
        <taxon>Eukaryota</taxon>
        <taxon>Fungi</taxon>
        <taxon>Dikarya</taxon>
        <taxon>Ascomycota</taxon>
        <taxon>Pezizomycotina</taxon>
        <taxon>Pezizomycetes</taxon>
        <taxon>Pezizales</taxon>
        <taxon>Ascobolaceae</taxon>
        <taxon>Ascobolus</taxon>
    </lineage>
</organism>
<dbReference type="Proteomes" id="UP000275078">
    <property type="component" value="Unassembled WGS sequence"/>
</dbReference>
<reference evidence="1 2" key="1">
    <citation type="journal article" date="2018" name="Nat. Ecol. Evol.">
        <title>Pezizomycetes genomes reveal the molecular basis of ectomycorrhizal truffle lifestyle.</title>
        <authorList>
            <person name="Murat C."/>
            <person name="Payen T."/>
            <person name="Noel B."/>
            <person name="Kuo A."/>
            <person name="Morin E."/>
            <person name="Chen J."/>
            <person name="Kohler A."/>
            <person name="Krizsan K."/>
            <person name="Balestrini R."/>
            <person name="Da Silva C."/>
            <person name="Montanini B."/>
            <person name="Hainaut M."/>
            <person name="Levati E."/>
            <person name="Barry K.W."/>
            <person name="Belfiori B."/>
            <person name="Cichocki N."/>
            <person name="Clum A."/>
            <person name="Dockter R.B."/>
            <person name="Fauchery L."/>
            <person name="Guy J."/>
            <person name="Iotti M."/>
            <person name="Le Tacon F."/>
            <person name="Lindquist E.A."/>
            <person name="Lipzen A."/>
            <person name="Malagnac F."/>
            <person name="Mello A."/>
            <person name="Molinier V."/>
            <person name="Miyauchi S."/>
            <person name="Poulain J."/>
            <person name="Riccioni C."/>
            <person name="Rubini A."/>
            <person name="Sitrit Y."/>
            <person name="Splivallo R."/>
            <person name="Traeger S."/>
            <person name="Wang M."/>
            <person name="Zifcakova L."/>
            <person name="Wipf D."/>
            <person name="Zambonelli A."/>
            <person name="Paolocci F."/>
            <person name="Nowrousian M."/>
            <person name="Ottonello S."/>
            <person name="Baldrian P."/>
            <person name="Spatafora J.W."/>
            <person name="Henrissat B."/>
            <person name="Nagy L.G."/>
            <person name="Aury J.M."/>
            <person name="Wincker P."/>
            <person name="Grigoriev I.V."/>
            <person name="Bonfante P."/>
            <person name="Martin F.M."/>
        </authorList>
    </citation>
    <scope>NUCLEOTIDE SEQUENCE [LARGE SCALE GENOMIC DNA]</scope>
    <source>
        <strain evidence="1 2">RN42</strain>
    </source>
</reference>
<sequence length="81" mass="9605">MAPTHSGSKKGNSKGIRNRLSRGLFYFIATRWTIGRMLREQRVRREILARQRIRAQIRERYANRELPETVEVESESESDEE</sequence>
<accession>A0A3N4HE12</accession>
<keyword evidence="2" id="KW-1185">Reference proteome</keyword>
<dbReference type="EMBL" id="ML120117">
    <property type="protein sequence ID" value="RPA70701.1"/>
    <property type="molecule type" value="Genomic_DNA"/>
</dbReference>
<protein>
    <submittedName>
        <fullName evidence="1">Uncharacterized protein</fullName>
    </submittedName>
</protein>
<evidence type="ECO:0000313" key="2">
    <source>
        <dbReference type="Proteomes" id="UP000275078"/>
    </source>
</evidence>
<evidence type="ECO:0000313" key="1">
    <source>
        <dbReference type="EMBL" id="RPA70701.1"/>
    </source>
</evidence>
<name>A0A3N4HE12_ASCIM</name>